<name>A0A8J2QUL1_9NEOP</name>
<keyword evidence="10" id="KW-1185">Reference proteome</keyword>
<dbReference type="OrthoDB" id="425925at2759"/>
<feature type="transmembrane region" description="Helical" evidence="7">
    <location>
        <begin position="2747"/>
        <end position="2766"/>
    </location>
</feature>
<comment type="subcellular location">
    <subcellularLocation>
        <location evidence="1">Membrane</location>
        <topology evidence="1">Multi-pass membrane protein</topology>
    </subcellularLocation>
</comment>
<feature type="coiled-coil region" evidence="5">
    <location>
        <begin position="420"/>
        <end position="892"/>
    </location>
</feature>
<gene>
    <name evidence="9" type="ORF">DCHRY22_LOCUS10110</name>
</gene>
<dbReference type="GO" id="GO:0019230">
    <property type="term" value="P:proprioception"/>
    <property type="evidence" value="ECO:0007669"/>
    <property type="project" value="TreeGrafter"/>
</dbReference>
<keyword evidence="4 7" id="KW-0472">Membrane</keyword>
<protein>
    <submittedName>
        <fullName evidence="9">(African queen) hypothetical protein</fullName>
    </submittedName>
</protein>
<feature type="compositionally biased region" description="Low complexity" evidence="6">
    <location>
        <begin position="1874"/>
        <end position="1885"/>
    </location>
</feature>
<feature type="region of interest" description="Disordered" evidence="6">
    <location>
        <begin position="2705"/>
        <end position="2731"/>
    </location>
</feature>
<organism evidence="9 10">
    <name type="scientific">Danaus chrysippus</name>
    <name type="common">African queen</name>
    <dbReference type="NCBI Taxonomy" id="151541"/>
    <lineage>
        <taxon>Eukaryota</taxon>
        <taxon>Metazoa</taxon>
        <taxon>Ecdysozoa</taxon>
        <taxon>Arthropoda</taxon>
        <taxon>Hexapoda</taxon>
        <taxon>Insecta</taxon>
        <taxon>Pterygota</taxon>
        <taxon>Neoptera</taxon>
        <taxon>Endopterygota</taxon>
        <taxon>Lepidoptera</taxon>
        <taxon>Glossata</taxon>
        <taxon>Ditrysia</taxon>
        <taxon>Papilionoidea</taxon>
        <taxon>Nymphalidae</taxon>
        <taxon>Danainae</taxon>
        <taxon>Danaini</taxon>
        <taxon>Danaina</taxon>
        <taxon>Danaus</taxon>
        <taxon>Anosia</taxon>
    </lineage>
</organism>
<feature type="compositionally biased region" description="Basic and acidic residues" evidence="6">
    <location>
        <begin position="2169"/>
        <end position="2178"/>
    </location>
</feature>
<feature type="compositionally biased region" description="Basic and acidic residues" evidence="6">
    <location>
        <begin position="2497"/>
        <end position="2507"/>
    </location>
</feature>
<evidence type="ECO:0000256" key="6">
    <source>
        <dbReference type="SAM" id="MobiDB-lite"/>
    </source>
</evidence>
<feature type="compositionally biased region" description="Pro residues" evidence="6">
    <location>
        <begin position="2015"/>
        <end position="2026"/>
    </location>
</feature>
<feature type="region of interest" description="Disordered" evidence="6">
    <location>
        <begin position="1874"/>
        <end position="2241"/>
    </location>
</feature>
<feature type="coiled-coil region" evidence="5">
    <location>
        <begin position="921"/>
        <end position="948"/>
    </location>
</feature>
<keyword evidence="2 7" id="KW-0812">Transmembrane</keyword>
<evidence type="ECO:0000256" key="2">
    <source>
        <dbReference type="ARBA" id="ARBA00022692"/>
    </source>
</evidence>
<dbReference type="PANTHER" id="PTHR21676">
    <property type="entry name" value="PROTEIN STUM"/>
    <property type="match status" value="1"/>
</dbReference>
<dbReference type="Gene3D" id="1.10.287.1490">
    <property type="match status" value="2"/>
</dbReference>
<evidence type="ECO:0000256" key="4">
    <source>
        <dbReference type="ARBA" id="ARBA00023136"/>
    </source>
</evidence>
<sequence>MSWLNLNQSLNSLKGQITNFATEVLSEGSSTITNDEQSKIDSVEKDLQEKCRTQELEIAALKKQNEEMQELLQAEKLSRRNGLKEEESSWYWDPPPKTAVNIDNEVEKQYILQIQELQNELSALKENYAMDQKYENDEEIMRLREENKNLTCSLDDLDSQHQLAMEKLLTLKKELQKNFEILKQEHEELKSSNEDYATEIQVLLNKIGQRDQEIESLKSVNPDYNTLQHKYQNLERIHSLLRENAEKFQEENQELHEEIFKLQEQVTKLEHDIEISTKQNEASNLVSREKYEELLKEINDLKHIRDSNQVHLDEINIDDNAKGVIETLKRDISELKRKLAQCEGEGQDTKDGKVMKTDKIMQLYNRYVNFDLPVDYVGEIPSGPENIILHKIETSFKTLNAFKKEIDVLEHKLSEKKLFANHLQTQIDDLTNENEYLTSDIQHFEGELEEMKKNNDFLIAEIAALKNSSKLEPIIETHEDNLAKLETELADCNRINKTFESEIKRIESELKEVQNEKKILQESLTDMKNKYTSMLQELNDCKSQTQVVQELENEANVTQNVKFQKTVSENDDLKKKLHAATSKNEQLLIDIHILENDKVLLTKQLDDLKEELLSKSNIETSTNNEIIGLEQKTIELQSNLQETLSKINELEIENKTLKEQQRSFPKDDCTTDIEKVTLENNRLSRKLEETLKENTTLKGDVERFKNELSHFKHLSKCLEEENSFLKEKEKAADQEILKLKDSINNLSRKEEEFAELTKELLSLKDKNKHLEQNKLQLEIELASTDGKIVQLEEEFEKLLSDLNDKDSIIDNLNSTVNKNANELSTLHQNLTDLKNSLEIKNKEIERLQNSLQDITQKMNSTNLSSNQSIEELKKLQIEKEEINKQMFSLQDDIYQKNTEITSLSNTLQDLEKSCADSNLALEKRDKEIKELNQSILELTDKIKACENTIQPNDEYAKLLDEKKAVDKVVDELKYSIEVKEKNLLDERHRCDELEKTCEELKTTINNSIAEKNELINLVNLKHNESIQYHNEIQRLNHILVEQTNEFKKIIEEKDITIRHIADGCTSCEVLRTSLKEKDEIILALNQNMSDYEKTKSEFINATETVKSLTKRCKDLDKNLTIERQKVKDLTAENAQLSEQEQNSSKELERLRHHLMETEESYTQELMTSEQKLNECQTRLHQVEERAKQTSTVYTSNSIRANQEVETLRNQIKLLEKQREDVQLKLSEAEDARNRSEAALTNLQVVLEQFQLDKERDIHVATEKIRNKMEEFRRANDELKNEIARLHKKLEESSAGLKAATRLGDQVETKTAQINDLKEQVRALQSTVAAAEERYYNAISNQQDKVDKNLVKNLVINYVVSSQNNLNRTQTLRILSTVLDFNQTECEKLGLMKSNTTKDSLAAEFVKFLQNESKPRPVLPDMMGLGSVASSRKSSTVGPNPVFEVGHKRNPSNNSNNLLFNNLDNMETSSQVSFESDTRVIPINALDTGVNQMRNNEGAILKHVLKDIIGPSRPKPKYFATEQTVSLAEPIAAKDGPWKPFTNLDEKLGRFVRMKMALQLKYSDEHGILRIDMTESSDQDKQPDIRDPEFDSINQRFTQYDLFGGGNQSLFRSRYNSLEEELANTPYAFDRNLLDITIEKDLQDNRFFDHDLFGPKIDLKKDSFTVTQLIHAQDRYYDLSKKGKVRSIAEGFEVKSAPGSAKRTSGRGAFKVLPVDVSVGCPKKTHTTVPSKRKGETSFAIIAEPSRPNSPRSLPVEIRPGRVSPFKGRGFREETSRHNTPKTSAANSRSNSPPRRTHSLSRIDKMAQMATLPPPGPVHRPPRDFLKENMEEIRELSELNREKNEAEAEKKKVEEEIALLKEMGLIDKKGEIKSVVNSRTNSRSSSPNKFILRSRSNSPSAILLEARSSEYLNKDGGKPVAHRSRVRSISKSQPQSGNGSPKHSKIPTRQNSVSPTRSNSRQSMDKSFSKNQRHISNSTSSIHESIRIGSTVHDKRASQSTDLLNIGPTNIKNKPPISPGRIGPPPSNKSINPKRLSPIVGTPSKSPLEDSKPPSAKITANSTATKGTKPVKAAGSTPAASRLNSRQASKVTSRDASPDKRKTSTGVSKMNGVTKTATKTPNTRTTQKPPVANKSEPKKPISRTSSVKNLSRAPSTKALNEKPPLSRQSSKKDITEKSKPVSKKNGVTSKVEVTEGMVMKTDDSKNEIIENKDKKDEDNKVDANVGDSIEKHDNETQYDKKPADTEELVIMTKKNVVSMTTAAITSQPLEVVTTVTNQLPAALEKAREKAEIERISSKDSLLGVEDEKVTKTSEENKIEKEEKRASKTKSEKAFDESVKLRPLQPPYNNPQVERVKQKIDSILKEPEISTENILAAAKPKETPKATADKARESIKSLKSDIIEKQEKIKKQTEEITEFKKEASKIVDSIITPVEEPKELMEKTKDEIKKDIEPIVKVVSERRKEVKADVERMTETLVQGGPEVEVLSSNLSTPGARTKKADGTSEKSHSNGGFPQSTSTTPKPPPRAHRESKDKSPPAQETEEPKEETAKTNICTRFMGKCRTACSCCTKTQNEIEERNLDEEQPAKKHFLQRLNCFKKKIPDEDIEAAAGKGTTIEFESETKRKRKIRDVLCGCCRRDRVADVSEPRAVDVSPPVTTSDVVKEGGCCGKRREVERRDSILSEQPTSTCCSAFNRWIVGACRRSSEGSSSRRTSLFSKNKSLSPTLPPEDTRKKLDSTLIEHTSAMRGAIPVLALPLAVFCLICNILLPGLGTIFSGLFCLCFGIPRFGVYDGAKHRIGSLVINLLVGCSQLFTVLFCLVGWGWAIWWGVIMVQVSRKYKKLKADAAAAEAEAPPVTNNNHTRP</sequence>
<evidence type="ECO:0000313" key="10">
    <source>
        <dbReference type="Proteomes" id="UP000789524"/>
    </source>
</evidence>
<feature type="compositionally biased region" description="Low complexity" evidence="6">
    <location>
        <begin position="2113"/>
        <end position="2129"/>
    </location>
</feature>
<feature type="compositionally biased region" description="Polar residues" evidence="6">
    <location>
        <begin position="1968"/>
        <end position="1982"/>
    </location>
</feature>
<feature type="transmembrane region" description="Helical" evidence="7">
    <location>
        <begin position="2773"/>
        <end position="2790"/>
    </location>
</feature>
<feature type="compositionally biased region" description="Basic and acidic residues" evidence="6">
    <location>
        <begin position="2091"/>
        <end position="2101"/>
    </location>
</feature>
<evidence type="ECO:0000256" key="3">
    <source>
        <dbReference type="ARBA" id="ARBA00022989"/>
    </source>
</evidence>
<evidence type="ECO:0000313" key="9">
    <source>
        <dbReference type="EMBL" id="CAG9572582.1"/>
    </source>
</evidence>
<evidence type="ECO:0000256" key="1">
    <source>
        <dbReference type="ARBA" id="ARBA00004141"/>
    </source>
</evidence>
<feature type="region of interest" description="Disordered" evidence="6">
    <location>
        <begin position="1429"/>
        <end position="1454"/>
    </location>
</feature>
<feature type="compositionally biased region" description="Polar residues" evidence="6">
    <location>
        <begin position="1997"/>
        <end position="2011"/>
    </location>
</feature>
<feature type="coiled-coil region" evidence="5">
    <location>
        <begin position="107"/>
        <end position="272"/>
    </location>
</feature>
<evidence type="ECO:0000259" key="8">
    <source>
        <dbReference type="PROSITE" id="PS50913"/>
    </source>
</evidence>
<dbReference type="GO" id="GO:0042330">
    <property type="term" value="P:taxis"/>
    <property type="evidence" value="ECO:0007669"/>
    <property type="project" value="TreeGrafter"/>
</dbReference>
<dbReference type="EMBL" id="CAKASE010000068">
    <property type="protein sequence ID" value="CAG9572582.1"/>
    <property type="molecule type" value="Genomic_DNA"/>
</dbReference>
<feature type="compositionally biased region" description="Polar residues" evidence="6">
    <location>
        <begin position="1928"/>
        <end position="1961"/>
    </location>
</feature>
<reference evidence="9" key="1">
    <citation type="submission" date="2021-09" db="EMBL/GenBank/DDBJ databases">
        <authorList>
            <person name="Martin H S."/>
        </authorList>
    </citation>
    <scope>NUCLEOTIDE SEQUENCE</scope>
</reference>
<feature type="coiled-coil region" evidence="5">
    <location>
        <begin position="1074"/>
        <end position="1333"/>
    </location>
</feature>
<dbReference type="InterPro" id="IPR000237">
    <property type="entry name" value="GRIP_dom"/>
</dbReference>
<feature type="region of interest" description="Disordered" evidence="6">
    <location>
        <begin position="1742"/>
        <end position="1798"/>
    </location>
</feature>
<dbReference type="PANTHER" id="PTHR21676:SF6">
    <property type="entry name" value="PROTEIN STUM"/>
    <property type="match status" value="1"/>
</dbReference>
<feature type="domain" description="GRIP" evidence="8">
    <location>
        <begin position="1340"/>
        <end position="1391"/>
    </location>
</feature>
<feature type="compositionally biased region" description="Basic and acidic residues" evidence="6">
    <location>
        <begin position="2304"/>
        <end position="2338"/>
    </location>
</feature>
<feature type="coiled-coil region" evidence="5">
    <location>
        <begin position="1825"/>
        <end position="1862"/>
    </location>
</feature>
<feature type="compositionally biased region" description="Basic and acidic residues" evidence="6">
    <location>
        <begin position="2227"/>
        <end position="2241"/>
    </location>
</feature>
<evidence type="ECO:0000256" key="5">
    <source>
        <dbReference type="SAM" id="Coils"/>
    </source>
</evidence>
<feature type="compositionally biased region" description="Basic and acidic residues" evidence="6">
    <location>
        <begin position="2461"/>
        <end position="2472"/>
    </location>
</feature>
<keyword evidence="5" id="KW-0175">Coiled coil</keyword>
<keyword evidence="3 7" id="KW-1133">Transmembrane helix</keyword>
<feature type="coiled-coil region" evidence="5">
    <location>
        <begin position="976"/>
        <end position="1017"/>
    </location>
</feature>
<dbReference type="GO" id="GO:0016020">
    <property type="term" value="C:membrane"/>
    <property type="evidence" value="ECO:0007669"/>
    <property type="project" value="UniProtKB-SubCell"/>
</dbReference>
<dbReference type="Proteomes" id="UP000789524">
    <property type="component" value="Unassembled WGS sequence"/>
</dbReference>
<feature type="compositionally biased region" description="Polar residues" evidence="6">
    <location>
        <begin position="1780"/>
        <end position="1793"/>
    </location>
</feature>
<dbReference type="PROSITE" id="PS50913">
    <property type="entry name" value="GRIP"/>
    <property type="match status" value="1"/>
</dbReference>
<feature type="compositionally biased region" description="Polar residues" evidence="6">
    <location>
        <begin position="2077"/>
        <end position="2090"/>
    </location>
</feature>
<feature type="compositionally biased region" description="Polar residues" evidence="6">
    <location>
        <begin position="2141"/>
        <end position="2157"/>
    </location>
</feature>
<feature type="coiled-coil region" evidence="5">
    <location>
        <begin position="2386"/>
        <end position="2420"/>
    </location>
</feature>
<proteinExistence type="predicted"/>
<feature type="region of interest" description="Disordered" evidence="6">
    <location>
        <begin position="2461"/>
        <end position="2548"/>
    </location>
</feature>
<feature type="compositionally biased region" description="Low complexity" evidence="6">
    <location>
        <begin position="2705"/>
        <end position="2716"/>
    </location>
</feature>
<feature type="coiled-coil region" evidence="5">
    <location>
        <begin position="44"/>
        <end position="81"/>
    </location>
</feature>
<feature type="compositionally biased region" description="Polar residues" evidence="6">
    <location>
        <begin position="2103"/>
        <end position="2112"/>
    </location>
</feature>
<accession>A0A8J2QUL1</accession>
<evidence type="ECO:0000256" key="7">
    <source>
        <dbReference type="SAM" id="Phobius"/>
    </source>
</evidence>
<feature type="region of interest" description="Disordered" evidence="6">
    <location>
        <begin position="2299"/>
        <end position="2354"/>
    </location>
</feature>
<dbReference type="GO" id="GO:0071683">
    <property type="term" value="C:sensory dendrite"/>
    <property type="evidence" value="ECO:0007669"/>
    <property type="project" value="TreeGrafter"/>
</dbReference>
<feature type="compositionally biased region" description="Basic and acidic residues" evidence="6">
    <location>
        <begin position="2199"/>
        <end position="2220"/>
    </location>
</feature>
<dbReference type="Pfam" id="PF15795">
    <property type="entry name" value="Spec3"/>
    <property type="match status" value="1"/>
</dbReference>
<dbReference type="InterPro" id="IPR026673">
    <property type="entry name" value="SPEC3/Stum"/>
</dbReference>
<dbReference type="GO" id="GO:0050954">
    <property type="term" value="P:sensory perception of mechanical stimulus"/>
    <property type="evidence" value="ECO:0007669"/>
    <property type="project" value="TreeGrafter"/>
</dbReference>
<comment type="caution">
    <text evidence="9">The sequence shown here is derived from an EMBL/GenBank/DDBJ whole genome shotgun (WGS) entry which is preliminary data.</text>
</comment>
<feature type="coiled-coil region" evidence="5">
    <location>
        <begin position="318"/>
        <end position="345"/>
    </location>
</feature>
<feature type="transmembrane region" description="Helical" evidence="7">
    <location>
        <begin position="2810"/>
        <end position="2832"/>
    </location>
</feature>